<dbReference type="InterPro" id="IPR044927">
    <property type="entry name" value="Endonuclea_NS_2"/>
</dbReference>
<sequence length="549" mass="60843">MGMGIQLPVSLAHIGFSLANRPDKVLDVRLLEEGLDRNREMLTRLKGELEPLLAQTEKLISMGEAFKGEGGSAILGFYEACHIPFLKYAIMFCDEATSVMARISSALSALEPSPDGYIDEPFLEAEVEQGLIEIGRLTDRLTNETNAIMDSVSDIVALPHLDDSVVQEGIRDSRKKKDDTVNDLNQFDAESVGSLSGLFDGANQMTDWINRLAGLFQEGALLTEFEQSQWKVLTYNSKVRSTIEDSEAEAMKACAPGDEQLLVGTEVTPATLKVLEAGKKETIERSAYGNYASLRFHVYDNGLVIKEYANHSGDVKFEVAAEVEKEFVDGGVRELDNMFDETPLAFIHYVDPRSLLRKIGKKGILALTTNRKPVKVKDTPSKKNADSSKVTVVPVEYGKQYTRQNRKKVLRANVEYISSHGYKYQTDSLGRIQSASGKLTKGQAKRNQYAQSNVGGVDRKGDDHGGHLIASIFNGSGDIDNLVPMNGKLNQGAYRSIENQWKKALDASPPKKVEVNIRPVYEGNSNRPVEFEIEYKIDNEKFDAVLPNY</sequence>
<dbReference type="PROSITE" id="PS51756">
    <property type="entry name" value="LXG"/>
    <property type="match status" value="1"/>
</dbReference>
<dbReference type="Pfam" id="PF04740">
    <property type="entry name" value="LXG"/>
    <property type="match status" value="1"/>
</dbReference>
<evidence type="ECO:0000256" key="1">
    <source>
        <dbReference type="ARBA" id="ARBA00034117"/>
    </source>
</evidence>
<comment type="caution">
    <text evidence="3">The sequence shown here is derived from an EMBL/GenBank/DDBJ whole genome shotgun (WGS) entry which is preliminary data.</text>
</comment>
<dbReference type="Proteomes" id="UP000272481">
    <property type="component" value="Unassembled WGS sequence"/>
</dbReference>
<dbReference type="InterPro" id="IPR044929">
    <property type="entry name" value="DNA/RNA_non-sp_Endonuclease_sf"/>
</dbReference>
<reference evidence="3 4" key="1">
    <citation type="submission" date="2018-12" db="EMBL/GenBank/DDBJ databases">
        <title>Comparitive functional genomics of dry heat resistant strains isolated from the viking spacecraft.</title>
        <authorList>
            <person name="Seuylemezian A."/>
            <person name="Vaishampayan P."/>
        </authorList>
    </citation>
    <scope>NUCLEOTIDE SEQUENCE [LARGE SCALE GENOMIC DNA]</scope>
    <source>
        <strain evidence="3 4">M6-11</strain>
    </source>
</reference>
<evidence type="ECO:0000259" key="2">
    <source>
        <dbReference type="PROSITE" id="PS51756"/>
    </source>
</evidence>
<dbReference type="Pfam" id="PF13930">
    <property type="entry name" value="Endonuclea_NS_2"/>
    <property type="match status" value="1"/>
</dbReference>
<accession>A0ABX9ZE31</accession>
<gene>
    <name evidence="3" type="ORF">EJA12_05250</name>
</gene>
<keyword evidence="4" id="KW-1185">Reference proteome</keyword>
<evidence type="ECO:0000313" key="4">
    <source>
        <dbReference type="Proteomes" id="UP000272481"/>
    </source>
</evidence>
<dbReference type="Gene3D" id="3.40.570.10">
    <property type="entry name" value="Extracellular Endonuclease, subunit A"/>
    <property type="match status" value="1"/>
</dbReference>
<comment type="similarity">
    <text evidence="1">In the N-terminal section; belongs to the LXG family.</text>
</comment>
<evidence type="ECO:0000313" key="3">
    <source>
        <dbReference type="EMBL" id="RSK34340.1"/>
    </source>
</evidence>
<proteinExistence type="inferred from homology"/>
<dbReference type="EMBL" id="RWGW01000007">
    <property type="protein sequence ID" value="RSK34340.1"/>
    <property type="molecule type" value="Genomic_DNA"/>
</dbReference>
<name>A0ABX9ZE31_9BACL</name>
<organism evidence="3 4">
    <name type="scientific">Bhargavaea beijingensis</name>
    <dbReference type="NCBI Taxonomy" id="426756"/>
    <lineage>
        <taxon>Bacteria</taxon>
        <taxon>Bacillati</taxon>
        <taxon>Bacillota</taxon>
        <taxon>Bacilli</taxon>
        <taxon>Bacillales</taxon>
        <taxon>Caryophanaceae</taxon>
        <taxon>Bhargavaea</taxon>
    </lineage>
</organism>
<feature type="domain" description="LXG" evidence="2">
    <location>
        <begin position="22"/>
        <end position="256"/>
    </location>
</feature>
<protein>
    <recommendedName>
        <fullName evidence="2">LXG domain-containing protein</fullName>
    </recommendedName>
</protein>
<dbReference type="InterPro" id="IPR006829">
    <property type="entry name" value="LXG_dom"/>
</dbReference>